<feature type="transmembrane region" description="Helical" evidence="6">
    <location>
        <begin position="358"/>
        <end position="378"/>
    </location>
</feature>
<feature type="transmembrane region" description="Helical" evidence="6">
    <location>
        <begin position="114"/>
        <end position="132"/>
    </location>
</feature>
<keyword evidence="3 6" id="KW-0812">Transmembrane</keyword>
<evidence type="ECO:0000256" key="6">
    <source>
        <dbReference type="SAM" id="Phobius"/>
    </source>
</evidence>
<keyword evidence="4 6" id="KW-1133">Transmembrane helix</keyword>
<feature type="transmembrane region" description="Helical" evidence="6">
    <location>
        <begin position="327"/>
        <end position="346"/>
    </location>
</feature>
<feature type="transmembrane region" description="Helical" evidence="6">
    <location>
        <begin position="205"/>
        <end position="231"/>
    </location>
</feature>
<comment type="caution">
    <text evidence="7">The sequence shown here is derived from an EMBL/GenBank/DDBJ whole genome shotgun (WGS) entry which is preliminary data.</text>
</comment>
<feature type="transmembrane region" description="Helical" evidence="6">
    <location>
        <begin position="12"/>
        <end position="32"/>
    </location>
</feature>
<dbReference type="EMBL" id="VCYH01000007">
    <property type="protein sequence ID" value="MDN7025359.1"/>
    <property type="molecule type" value="Genomic_DNA"/>
</dbReference>
<evidence type="ECO:0000256" key="4">
    <source>
        <dbReference type="ARBA" id="ARBA00022989"/>
    </source>
</evidence>
<dbReference type="Proteomes" id="UP001168338">
    <property type="component" value="Unassembled WGS sequence"/>
</dbReference>
<evidence type="ECO:0000256" key="5">
    <source>
        <dbReference type="ARBA" id="ARBA00023136"/>
    </source>
</evidence>
<dbReference type="Pfam" id="PF01943">
    <property type="entry name" value="Polysacc_synt"/>
    <property type="match status" value="1"/>
</dbReference>
<dbReference type="CDD" id="cd13128">
    <property type="entry name" value="MATE_Wzx_like"/>
    <property type="match status" value="1"/>
</dbReference>
<evidence type="ECO:0000256" key="1">
    <source>
        <dbReference type="ARBA" id="ARBA00004651"/>
    </source>
</evidence>
<evidence type="ECO:0000313" key="8">
    <source>
        <dbReference type="Proteomes" id="UP001168338"/>
    </source>
</evidence>
<proteinExistence type="predicted"/>
<name>A0ABT8MBP1_9EURY</name>
<keyword evidence="2" id="KW-1003">Cell membrane</keyword>
<organism evidence="7 8">
    <name type="scientific">Methanoculleus frigidifontis</name>
    <dbReference type="NCBI Taxonomy" id="2584085"/>
    <lineage>
        <taxon>Archaea</taxon>
        <taxon>Methanobacteriati</taxon>
        <taxon>Methanobacteriota</taxon>
        <taxon>Stenosarchaea group</taxon>
        <taxon>Methanomicrobia</taxon>
        <taxon>Methanomicrobiales</taxon>
        <taxon>Methanomicrobiaceae</taxon>
        <taxon>Methanoculleus</taxon>
    </lineage>
</organism>
<feature type="transmembrane region" description="Helical" evidence="6">
    <location>
        <begin position="295"/>
        <end position="315"/>
    </location>
</feature>
<feature type="transmembrane region" description="Helical" evidence="6">
    <location>
        <begin position="144"/>
        <end position="165"/>
    </location>
</feature>
<sequence length="436" mass="48528">MSVVRDVVKNTLSLGFAEIVTKFLAFLLIVIVARYLGDAEFGKYSFAFAFALFVSILSDLGLSSLTIREIARRNDQAGEYFGTILIIKLALSIFSFTVLMVIINLMGYPSDTGLAVYLAGAYTILNSFNQFFRSIFRAFEKMEYELIVRIVEYLLIFALAMLFIIQGYGLIAIISAFLFGEIVCFVLSAALVVKRFTKPTFKYDLAFLRSIVTKALPFGLTAIFVVIYFKIDTVMLSLMSGYAVVGWYTASYNIIEGLTALVAGSVAGVLYPIYSRKFLHSEEHLKRIYLQSFQIMFIVGLLIALFVTFFSQTIVDILYGPEYAPAAATLSILIWAFFIICISNMTSTLLNAVNMQRIVVIGTGLGALVNVTLNLIFIPQYGMVGAAWATVITEVLGIGLYLYYSLRVLEIDRASGLLIGSTLKENVQFLRNLIKQ</sequence>
<comment type="subcellular location">
    <subcellularLocation>
        <location evidence="1">Cell membrane</location>
        <topology evidence="1">Multi-pass membrane protein</topology>
    </subcellularLocation>
</comment>
<keyword evidence="8" id="KW-1185">Reference proteome</keyword>
<dbReference type="PANTHER" id="PTHR30250">
    <property type="entry name" value="PST FAMILY PREDICTED COLANIC ACID TRANSPORTER"/>
    <property type="match status" value="1"/>
</dbReference>
<keyword evidence="5 6" id="KW-0472">Membrane</keyword>
<dbReference type="PANTHER" id="PTHR30250:SF11">
    <property type="entry name" value="O-ANTIGEN TRANSPORTER-RELATED"/>
    <property type="match status" value="1"/>
</dbReference>
<feature type="transmembrane region" description="Helical" evidence="6">
    <location>
        <begin position="171"/>
        <end position="193"/>
    </location>
</feature>
<dbReference type="InterPro" id="IPR050833">
    <property type="entry name" value="Poly_Biosynth_Transport"/>
</dbReference>
<evidence type="ECO:0000313" key="7">
    <source>
        <dbReference type="EMBL" id="MDN7025359.1"/>
    </source>
</evidence>
<feature type="transmembrane region" description="Helical" evidence="6">
    <location>
        <begin position="251"/>
        <end position="274"/>
    </location>
</feature>
<feature type="transmembrane region" description="Helical" evidence="6">
    <location>
        <begin position="384"/>
        <end position="404"/>
    </location>
</feature>
<evidence type="ECO:0000256" key="2">
    <source>
        <dbReference type="ARBA" id="ARBA00022475"/>
    </source>
</evidence>
<gene>
    <name evidence="7" type="ORF">FGU65_10715</name>
</gene>
<protein>
    <submittedName>
        <fullName evidence="7">Flippase</fullName>
    </submittedName>
</protein>
<evidence type="ECO:0000256" key="3">
    <source>
        <dbReference type="ARBA" id="ARBA00022692"/>
    </source>
</evidence>
<accession>A0ABT8MBP1</accession>
<reference evidence="7" key="1">
    <citation type="submission" date="2019-05" db="EMBL/GenBank/DDBJ databases">
        <title>Methanoculleus sp. FWC-SCC1, a methanogenic archaeon isolated from deep marine cold seep.</title>
        <authorList>
            <person name="Chen Y.-W."/>
            <person name="Chen S.-C."/>
            <person name="Teng N.-H."/>
            <person name="Lai M.-C."/>
        </authorList>
    </citation>
    <scope>NUCLEOTIDE SEQUENCE</scope>
    <source>
        <strain evidence="7">FWC-SCC1</strain>
    </source>
</reference>
<feature type="transmembrane region" description="Helical" evidence="6">
    <location>
        <begin position="85"/>
        <end position="108"/>
    </location>
</feature>
<dbReference type="InterPro" id="IPR002797">
    <property type="entry name" value="Polysacc_synth"/>
</dbReference>
<feature type="transmembrane region" description="Helical" evidence="6">
    <location>
        <begin position="44"/>
        <end position="65"/>
    </location>
</feature>